<evidence type="ECO:0000259" key="1">
    <source>
        <dbReference type="Pfam" id="PF01261"/>
    </source>
</evidence>
<dbReference type="Pfam" id="PF01261">
    <property type="entry name" value="AP_endonuc_2"/>
    <property type="match status" value="1"/>
</dbReference>
<dbReference type="Gene3D" id="3.20.20.150">
    <property type="entry name" value="Divalent-metal-dependent TIM barrel enzymes"/>
    <property type="match status" value="1"/>
</dbReference>
<dbReference type="Proteomes" id="UP000317638">
    <property type="component" value="Unassembled WGS sequence"/>
</dbReference>
<proteinExistence type="predicted"/>
<organism evidence="2 3">
    <name type="scientific">Tessaracoccus rhinocerotis</name>
    <dbReference type="NCBI Taxonomy" id="1689449"/>
    <lineage>
        <taxon>Bacteria</taxon>
        <taxon>Bacillati</taxon>
        <taxon>Actinomycetota</taxon>
        <taxon>Actinomycetes</taxon>
        <taxon>Propionibacteriales</taxon>
        <taxon>Propionibacteriaceae</taxon>
        <taxon>Tessaracoccus</taxon>
    </lineage>
</organism>
<dbReference type="InterPro" id="IPR036237">
    <property type="entry name" value="Xyl_isomerase-like_sf"/>
</dbReference>
<dbReference type="InterPro" id="IPR050312">
    <property type="entry name" value="IolE/XylAMocC-like"/>
</dbReference>
<keyword evidence="2" id="KW-0413">Isomerase</keyword>
<dbReference type="PANTHER" id="PTHR12110:SF47">
    <property type="match status" value="1"/>
</dbReference>
<sequence length="349" mass="38337">MPPPTTTRWEGCGCGGVPVTGDLLAGLTRCQTRYGRAVSGPCPTCCPPVTVHCSRVTDCSHPAAAPVRVPLRRPRCACRVCYVSTSKVLLSTTSVYPESTASAFELAGRLGYDGIELMVGIDPLAADVEAVSKLADYHGVQVHSVHAPVLLVTQNVWGSDPWEKLERSGEACRQLGADTVVVHPPFRWQREYGAGFVEGIRRLNADYDDVTFAVENMYPWRTPGGSFQAYVPHWDPTDLDYDHLTLDLSHASTARMQSMQLVHSWGDRLRHVHLTDGRGSFKDEHLLPGEGDQDAWDVLAELGKAGWDGHICLEVSTRRARSRHEREVLLAQMLETCRKVLSKGAPADA</sequence>
<feature type="domain" description="Xylose isomerase-like TIM barrel" evidence="1">
    <location>
        <begin position="104"/>
        <end position="329"/>
    </location>
</feature>
<dbReference type="SUPFAM" id="SSF51658">
    <property type="entry name" value="Xylose isomerase-like"/>
    <property type="match status" value="1"/>
</dbReference>
<dbReference type="InterPro" id="IPR013022">
    <property type="entry name" value="Xyl_isomerase-like_TIM-brl"/>
</dbReference>
<dbReference type="GO" id="GO:0016853">
    <property type="term" value="F:isomerase activity"/>
    <property type="evidence" value="ECO:0007669"/>
    <property type="project" value="UniProtKB-KW"/>
</dbReference>
<protein>
    <submittedName>
        <fullName evidence="2">Sugar phosphate isomerase/epimerase</fullName>
    </submittedName>
</protein>
<gene>
    <name evidence="2" type="ORF">FOJ82_05490</name>
</gene>
<evidence type="ECO:0000313" key="3">
    <source>
        <dbReference type="Proteomes" id="UP000317638"/>
    </source>
</evidence>
<comment type="caution">
    <text evidence="2">The sequence shown here is derived from an EMBL/GenBank/DDBJ whole genome shotgun (WGS) entry which is preliminary data.</text>
</comment>
<name>A0A553K1K0_9ACTN</name>
<dbReference type="AlphaFoldDB" id="A0A553K1K0"/>
<dbReference type="PANTHER" id="PTHR12110">
    <property type="entry name" value="HYDROXYPYRUVATE ISOMERASE"/>
    <property type="match status" value="1"/>
</dbReference>
<dbReference type="OrthoDB" id="3248123at2"/>
<reference evidence="2 3" key="1">
    <citation type="submission" date="2019-07" db="EMBL/GenBank/DDBJ databases">
        <authorList>
            <person name="Zhou L.-Y."/>
        </authorList>
    </citation>
    <scope>NUCLEOTIDE SEQUENCE [LARGE SCALE GENOMIC DNA]</scope>
    <source>
        <strain evidence="2 3">YIM 101269</strain>
    </source>
</reference>
<accession>A0A553K1K0</accession>
<dbReference type="EMBL" id="VKKG01000002">
    <property type="protein sequence ID" value="TRY18580.1"/>
    <property type="molecule type" value="Genomic_DNA"/>
</dbReference>
<evidence type="ECO:0000313" key="2">
    <source>
        <dbReference type="EMBL" id="TRY18580.1"/>
    </source>
</evidence>
<keyword evidence="3" id="KW-1185">Reference proteome</keyword>